<accession>E6WV38</accession>
<dbReference type="InterPro" id="IPR011528">
    <property type="entry name" value="NERD"/>
</dbReference>
<dbReference type="eggNOG" id="COG0507">
    <property type="taxonomic scope" value="Bacteria"/>
</dbReference>
<feature type="domain" description="NERD" evidence="1">
    <location>
        <begin position="16"/>
        <end position="108"/>
    </location>
</feature>
<evidence type="ECO:0000313" key="2">
    <source>
        <dbReference type="EMBL" id="ADV28037.1"/>
    </source>
</evidence>
<reference evidence="2 3" key="1">
    <citation type="submission" date="2011-01" db="EMBL/GenBank/DDBJ databases">
        <title>Complete sequence of Pseudoxanthomonas suwonensis 11-1.</title>
        <authorList>
            <consortium name="US DOE Joint Genome Institute"/>
            <person name="Lucas S."/>
            <person name="Copeland A."/>
            <person name="Lapidus A."/>
            <person name="Cheng J.-F."/>
            <person name="Goodwin L."/>
            <person name="Pitluck S."/>
            <person name="Teshima H."/>
            <person name="Detter J.C."/>
            <person name="Han C."/>
            <person name="Tapia R."/>
            <person name="Land M."/>
            <person name="Hauser L."/>
            <person name="Kyrpides N."/>
            <person name="Ivanova N."/>
            <person name="Ovchinnikova G."/>
            <person name="Siebers A.K."/>
            <person name="Allgaier M."/>
            <person name="Thelen M.P."/>
            <person name="Hugenholtz P."/>
            <person name="Gladden J."/>
            <person name="Woyke T."/>
        </authorList>
    </citation>
    <scope>NUCLEOTIDE SEQUENCE [LARGE SCALE GENOMIC DNA]</scope>
    <source>
        <strain evidence="3">11-1</strain>
    </source>
</reference>
<keyword evidence="3" id="KW-1185">Reference proteome</keyword>
<sequence length="548" mass="60037">MVQVIPNMPHPDSTGSERLVLKLLRGVDWGQGARALNSLNLPAHLYQRWGEIDFLVIGPRGLLAIEVKGGDVSCANGCWIYEDRLGRVVKRSKSPVVQAKDAYFSLIRNYVEDAMGRGFDTSVPSGFCVVLAGAGRKELDGLLGTPELPDELTGTREDVASPGAFERFLKRVAKHWQDKSGAKREIAPWDVERLVKTLRPEFDKVKPLALSREQTINELVELTEEQYEALDLWEGASRILCMAPAGCGKTLLATELFRRARAEGSDALMLCGTDNLARTIGETLKDTTRVVSLPQLEAMHADHRPAADLLVIDEGQQALDPERMAMLDKCVRGGLRNGRWAWFGDPNYQLTIDPEVARVALDELRVLSSVQPKLRKNCRNTPEIVQFAELASGVQIGHALTKGRGLPPKTEEVGGDTGAFARVVGIQVRDWISQGIPASEICIIAPGSDAAEISRRAGLVGGFSVALWWEVPAPPNIVRYCDVDEFRGLESPFLVLCVPSFEGGDLELSKLFYLAITRANFALTVVAPPRVMERLKAKVEASLLASLG</sequence>
<dbReference type="Pfam" id="PF08378">
    <property type="entry name" value="NERD"/>
    <property type="match status" value="1"/>
</dbReference>
<gene>
    <name evidence="2" type="ordered locus">Psesu_2202</name>
</gene>
<dbReference type="KEGG" id="psu:Psesu_2202"/>
<dbReference type="SUPFAM" id="SSF52540">
    <property type="entry name" value="P-loop containing nucleoside triphosphate hydrolases"/>
    <property type="match status" value="1"/>
</dbReference>
<dbReference type="Proteomes" id="UP000008632">
    <property type="component" value="Chromosome"/>
</dbReference>
<dbReference type="HOGENOM" id="CLU_024502_0_0_6"/>
<evidence type="ECO:0000313" key="3">
    <source>
        <dbReference type="Proteomes" id="UP000008632"/>
    </source>
</evidence>
<organism evidence="2 3">
    <name type="scientific">Pseudoxanthomonas suwonensis (strain 11-1)</name>
    <dbReference type="NCBI Taxonomy" id="743721"/>
    <lineage>
        <taxon>Bacteria</taxon>
        <taxon>Pseudomonadati</taxon>
        <taxon>Pseudomonadota</taxon>
        <taxon>Gammaproteobacteria</taxon>
        <taxon>Lysobacterales</taxon>
        <taxon>Lysobacteraceae</taxon>
        <taxon>Pseudoxanthomonas</taxon>
    </lineage>
</organism>
<dbReference type="InterPro" id="IPR027417">
    <property type="entry name" value="P-loop_NTPase"/>
</dbReference>
<dbReference type="AlphaFoldDB" id="E6WV38"/>
<evidence type="ECO:0000259" key="1">
    <source>
        <dbReference type="Pfam" id="PF08378"/>
    </source>
</evidence>
<dbReference type="Gene3D" id="3.40.50.300">
    <property type="entry name" value="P-loop containing nucleotide triphosphate hydrolases"/>
    <property type="match status" value="1"/>
</dbReference>
<protein>
    <submittedName>
        <fullName evidence="2">NERD domain protein</fullName>
    </submittedName>
</protein>
<dbReference type="EMBL" id="CP002446">
    <property type="protein sequence ID" value="ADV28037.1"/>
    <property type="molecule type" value="Genomic_DNA"/>
</dbReference>
<dbReference type="STRING" id="743721.Psesu_2202"/>
<name>E6WV38_PSEUU</name>
<proteinExistence type="predicted"/>